<dbReference type="AlphaFoldDB" id="A0A1I5YVS0"/>
<reference evidence="2" key="1">
    <citation type="submission" date="2016-10" db="EMBL/GenBank/DDBJ databases">
        <authorList>
            <person name="Varghese N."/>
            <person name="Submissions S."/>
        </authorList>
    </citation>
    <scope>NUCLEOTIDE SEQUENCE [LARGE SCALE GENOMIC DNA]</scope>
    <source>
        <strain evidence="2">JCM 18195</strain>
    </source>
</reference>
<name>A0A1I5YVS0_9GAMM</name>
<accession>A0A1I5YVS0</accession>
<protein>
    <submittedName>
        <fullName evidence="1">Uncharacterized protein</fullName>
    </submittedName>
</protein>
<evidence type="ECO:0000313" key="1">
    <source>
        <dbReference type="EMBL" id="SFQ47927.1"/>
    </source>
</evidence>
<dbReference type="EMBL" id="FOXM01000024">
    <property type="protein sequence ID" value="SFQ47927.1"/>
    <property type="molecule type" value="Genomic_DNA"/>
</dbReference>
<sequence length="46" mass="5155">MQREAQDTRDRAIGRHFAAPRERVFRVGVSPCRGCAGSGVYICDCR</sequence>
<gene>
    <name evidence="1" type="ORF">SAMN05216229_12426</name>
</gene>
<dbReference type="Proteomes" id="UP000243084">
    <property type="component" value="Unassembled WGS sequence"/>
</dbReference>
<keyword evidence="2" id="KW-1185">Reference proteome</keyword>
<evidence type="ECO:0000313" key="2">
    <source>
        <dbReference type="Proteomes" id="UP000243084"/>
    </source>
</evidence>
<organism evidence="1 2">
    <name type="scientific">Geopseudomonas sagittaria</name>
    <dbReference type="NCBI Taxonomy" id="1135990"/>
    <lineage>
        <taxon>Bacteria</taxon>
        <taxon>Pseudomonadati</taxon>
        <taxon>Pseudomonadota</taxon>
        <taxon>Gammaproteobacteria</taxon>
        <taxon>Pseudomonadales</taxon>
        <taxon>Pseudomonadaceae</taxon>
        <taxon>Geopseudomonas</taxon>
    </lineage>
</organism>
<proteinExistence type="predicted"/>